<gene>
    <name evidence="7" type="ORF">GCM10010987_36130</name>
    <name evidence="8" type="ORF">XH86_39015</name>
</gene>
<sequence length="305" mass="33212">MSDITLDLARTAVRFRARWTLVELVFWIAAAACYVLFPGKLVLLTQILIGGLFAMSLDLLLGYGGIPSFGHAAFFGLGAYTAGLLAAHGWGEPISGVLAAGLVTGALGFAFSTLIAKVRGAAVLMVTLCIGLLLYEGASRLPWLTGGDSGLQGIEMWPLLGLFEFDLFGRTAFWYAYCSALTLYLVARRYVHSPEGLALQAIRENQTRVPMLGVSITRRKMIAFTISAARRAAGADHTDRRTGNVELRTIGVGPRHADRRRNWHAYRRLHWGCRVHLDARPAVDGQSCILDVLARPGADRDRVDG</sequence>
<reference evidence="7" key="3">
    <citation type="submission" date="2022-12" db="EMBL/GenBank/DDBJ databases">
        <authorList>
            <person name="Sun Q."/>
            <person name="Zhou Y."/>
        </authorList>
    </citation>
    <scope>NUCLEOTIDE SEQUENCE</scope>
    <source>
        <strain evidence="7">CGMCC 1.15034</strain>
    </source>
</reference>
<dbReference type="GO" id="GO:0005886">
    <property type="term" value="C:plasma membrane"/>
    <property type="evidence" value="ECO:0007669"/>
    <property type="project" value="UniProtKB-SubCell"/>
</dbReference>
<dbReference type="EMBL" id="BMHC01000007">
    <property type="protein sequence ID" value="GGI25789.1"/>
    <property type="molecule type" value="Genomic_DNA"/>
</dbReference>
<evidence type="ECO:0000313" key="8">
    <source>
        <dbReference type="EMBL" id="QOZ64636.1"/>
    </source>
</evidence>
<feature type="transmembrane region" description="Helical" evidence="6">
    <location>
        <begin position="167"/>
        <end position="187"/>
    </location>
</feature>
<keyword evidence="3 6" id="KW-0812">Transmembrane</keyword>
<keyword evidence="5 6" id="KW-0472">Membrane</keyword>
<dbReference type="CDD" id="cd06581">
    <property type="entry name" value="TM_PBP1_LivM_like"/>
    <property type="match status" value="1"/>
</dbReference>
<accession>A0A410VIB2</accession>
<proteinExistence type="predicted"/>
<feature type="transmembrane region" description="Helical" evidence="6">
    <location>
        <begin position="68"/>
        <end position="87"/>
    </location>
</feature>
<dbReference type="GO" id="GO:0015658">
    <property type="term" value="F:branched-chain amino acid transmembrane transporter activity"/>
    <property type="evidence" value="ECO:0007669"/>
    <property type="project" value="InterPro"/>
</dbReference>
<evidence type="ECO:0000256" key="4">
    <source>
        <dbReference type="ARBA" id="ARBA00022989"/>
    </source>
</evidence>
<dbReference type="PANTHER" id="PTHR30482">
    <property type="entry name" value="HIGH-AFFINITY BRANCHED-CHAIN AMINO ACID TRANSPORT SYSTEM PERMEASE"/>
    <property type="match status" value="1"/>
</dbReference>
<comment type="subcellular location">
    <subcellularLocation>
        <location evidence="1">Cell membrane</location>
        <topology evidence="1">Multi-pass membrane protein</topology>
    </subcellularLocation>
</comment>
<feature type="transmembrane region" description="Helical" evidence="6">
    <location>
        <begin position="43"/>
        <end position="61"/>
    </location>
</feature>
<dbReference type="Pfam" id="PF02653">
    <property type="entry name" value="BPD_transp_2"/>
    <property type="match status" value="1"/>
</dbReference>
<evidence type="ECO:0000313" key="10">
    <source>
        <dbReference type="Proteomes" id="UP000625079"/>
    </source>
</evidence>
<keyword evidence="8" id="KW-0614">Plasmid</keyword>
<feature type="transmembrane region" description="Helical" evidence="6">
    <location>
        <begin position="20"/>
        <end position="37"/>
    </location>
</feature>
<feature type="transmembrane region" description="Helical" evidence="6">
    <location>
        <begin position="93"/>
        <end position="111"/>
    </location>
</feature>
<dbReference type="Proteomes" id="UP000625079">
    <property type="component" value="Unassembled WGS sequence"/>
</dbReference>
<dbReference type="InterPro" id="IPR001851">
    <property type="entry name" value="ABC_transp_permease"/>
</dbReference>
<dbReference type="Proteomes" id="UP000593880">
    <property type="component" value="Plasmid unnamed"/>
</dbReference>
<reference evidence="8 9" key="2">
    <citation type="submission" date="2018-06" db="EMBL/GenBank/DDBJ databases">
        <title>Comparative genomics of rhizobia nodulating Arachis hypogaea in China.</title>
        <authorList>
            <person name="Li Y."/>
        </authorList>
    </citation>
    <scope>NUCLEOTIDE SEQUENCE [LARGE SCALE GENOMIC DNA]</scope>
    <source>
        <strain evidence="8 9">CCBAU 51658</strain>
        <plasmid evidence="8 9">unnamed</plasmid>
    </source>
</reference>
<protein>
    <submittedName>
        <fullName evidence="8">Branched-chain amino acid ABC transporter permease</fullName>
    </submittedName>
</protein>
<dbReference type="EMBL" id="CP030058">
    <property type="protein sequence ID" value="QOZ64636.1"/>
    <property type="molecule type" value="Genomic_DNA"/>
</dbReference>
<geneLocation type="plasmid" evidence="8 9">
    <name>unnamed</name>
</geneLocation>
<dbReference type="OrthoDB" id="7917346at2"/>
<dbReference type="RefSeq" id="WP_128930027.1">
    <property type="nucleotide sequence ID" value="NZ_BMHC01000007.1"/>
</dbReference>
<evidence type="ECO:0000256" key="3">
    <source>
        <dbReference type="ARBA" id="ARBA00022692"/>
    </source>
</evidence>
<evidence type="ECO:0000256" key="2">
    <source>
        <dbReference type="ARBA" id="ARBA00022475"/>
    </source>
</evidence>
<reference evidence="7" key="1">
    <citation type="journal article" date="2014" name="Int. J. Syst. Evol. Microbiol.">
        <title>Complete genome sequence of Corynebacterium casei LMG S-19264T (=DSM 44701T), isolated from a smear-ripened cheese.</title>
        <authorList>
            <consortium name="US DOE Joint Genome Institute (JGI-PGF)"/>
            <person name="Walter F."/>
            <person name="Albersmeier A."/>
            <person name="Kalinowski J."/>
            <person name="Ruckert C."/>
        </authorList>
    </citation>
    <scope>NUCLEOTIDE SEQUENCE</scope>
    <source>
        <strain evidence="7">CGMCC 1.15034</strain>
    </source>
</reference>
<feature type="transmembrane region" description="Helical" evidence="6">
    <location>
        <begin position="118"/>
        <end position="135"/>
    </location>
</feature>
<evidence type="ECO:0000313" key="7">
    <source>
        <dbReference type="EMBL" id="GGI25789.1"/>
    </source>
</evidence>
<keyword evidence="4 6" id="KW-1133">Transmembrane helix</keyword>
<keyword evidence="2" id="KW-1003">Cell membrane</keyword>
<keyword evidence="9" id="KW-1185">Reference proteome</keyword>
<organism evidence="7 10">
    <name type="scientific">Bradyrhizobium guangdongense</name>
    <dbReference type="NCBI Taxonomy" id="1325090"/>
    <lineage>
        <taxon>Bacteria</taxon>
        <taxon>Pseudomonadati</taxon>
        <taxon>Pseudomonadota</taxon>
        <taxon>Alphaproteobacteria</taxon>
        <taxon>Hyphomicrobiales</taxon>
        <taxon>Nitrobacteraceae</taxon>
        <taxon>Bradyrhizobium</taxon>
    </lineage>
</organism>
<evidence type="ECO:0000256" key="5">
    <source>
        <dbReference type="ARBA" id="ARBA00023136"/>
    </source>
</evidence>
<evidence type="ECO:0000256" key="6">
    <source>
        <dbReference type="SAM" id="Phobius"/>
    </source>
</evidence>
<name>A0A410VIB2_9BRAD</name>
<dbReference type="PANTHER" id="PTHR30482:SF17">
    <property type="entry name" value="ABC TRANSPORTER ATP-BINDING PROTEIN"/>
    <property type="match status" value="1"/>
</dbReference>
<dbReference type="AlphaFoldDB" id="A0A410VIB2"/>
<evidence type="ECO:0000313" key="9">
    <source>
        <dbReference type="Proteomes" id="UP000593880"/>
    </source>
</evidence>
<dbReference type="InterPro" id="IPR043428">
    <property type="entry name" value="LivM-like"/>
</dbReference>
<evidence type="ECO:0000256" key="1">
    <source>
        <dbReference type="ARBA" id="ARBA00004651"/>
    </source>
</evidence>